<dbReference type="KEGG" id="aprc:113859366"/>
<dbReference type="InterPro" id="IPR041577">
    <property type="entry name" value="RT_RNaseH_2"/>
</dbReference>
<dbReference type="Pfam" id="PF17921">
    <property type="entry name" value="Integrase_H2C2"/>
    <property type="match status" value="1"/>
</dbReference>
<dbReference type="PANTHER" id="PTHR48475:SF1">
    <property type="entry name" value="RNASE H TYPE-1 DOMAIN-CONTAINING PROTEIN"/>
    <property type="match status" value="1"/>
</dbReference>
<dbReference type="Pfam" id="PF00665">
    <property type="entry name" value="rve"/>
    <property type="match status" value="1"/>
</dbReference>
<sequence length="831" mass="94914">MVESSVHLAERREAALKVAEGLEADSPYSAIKSNSAYLAEQRHTELETCVIQEGSVLETEGNDVRLDCIYDDAPISFEKDSARKGPKMEAQDPLEEVNLRDEKGPRPVKQPPRRFAPEILPKIKEEIERLLRAKFIRTTRYVDWISNIVPVIKKNGSLRVCIDFRNLNTATPKDEYPMPIADMLVDSAAGNEILSLLDGYSGYNQIFIAEEDISKTTFRCLGALGTYEWEVEHQAVFEEIKQYLTKPPVMVPPKKGFPLKLYISTSEETIGSMLAQEDENGVERAVYYLSRMLIGAESRYSPIEKLCLCLYFSCEKLKYYIRPFDVHVYSHHDIIKYFLSKPILHGRVGKWASALTEYSLIYKPLKSVKGQVVADFVVDHSIPIKEVDFISLKSWKLYFDGSSHRNGIGIGILIISPDEIPTKLLFEIKSACSNNEAEYEALLAGLEILLNFGARNVIIRGDSELVIKQLTKEYKCLSRNLVEYWVKVNKLLQKFDKVILEHIPRNKNQEANELAQIASKYRISGENLAKLTEIREKLGSANLEILNINDLTDQDWRKPLVNYLKDPNIPTDRKTKFRAINYTIVVDELYKRGVDGTLLRCLNEHEAYIALAEIHEGICGAHQDGERMKWMLLREGLYWPSMIKDCFDYAKSCDECQKHGNIQHVPASELHSIIKPWPFRGWALDLIGQIHPPSTKGHKYIIVAVDYFTKWAEAVPLKEVTQSDVVNFIDEYIIHRFGIPETLTTDQGTVFANGQVEAVNKILIKLIKKHIGSKPRNWHDTLSQVLWAYRNSPNEATGTTPFRLVYGHKVVLPVEVNLQSVRLQRQFELPS</sequence>
<evidence type="ECO:0000313" key="4">
    <source>
        <dbReference type="RefSeq" id="XP_027347963.1"/>
    </source>
</evidence>
<reference evidence="4" key="2">
    <citation type="submission" date="2025-08" db="UniProtKB">
        <authorList>
            <consortium name="RefSeq"/>
        </authorList>
    </citation>
    <scope>IDENTIFICATION</scope>
    <source>
        <tissue evidence="4">Young leaves</tissue>
    </source>
</reference>
<dbReference type="CDD" id="cd09274">
    <property type="entry name" value="RNase_HI_RT_Ty3"/>
    <property type="match status" value="1"/>
</dbReference>
<dbReference type="Gene3D" id="1.10.340.70">
    <property type="match status" value="1"/>
</dbReference>
<dbReference type="PROSITE" id="PS50994">
    <property type="entry name" value="INTEGRASE"/>
    <property type="match status" value="1"/>
</dbReference>
<dbReference type="CDD" id="cd01647">
    <property type="entry name" value="RT_LTR"/>
    <property type="match status" value="1"/>
</dbReference>
<dbReference type="SUPFAM" id="SSF53098">
    <property type="entry name" value="Ribonuclease H-like"/>
    <property type="match status" value="2"/>
</dbReference>
<evidence type="ECO:0000313" key="3">
    <source>
        <dbReference type="Proteomes" id="UP000694853"/>
    </source>
</evidence>
<feature type="domain" description="RNase H type-1" evidence="1">
    <location>
        <begin position="391"/>
        <end position="524"/>
    </location>
</feature>
<dbReference type="InterPro" id="IPR012337">
    <property type="entry name" value="RNaseH-like_sf"/>
</dbReference>
<dbReference type="InterPro" id="IPR043502">
    <property type="entry name" value="DNA/RNA_pol_sf"/>
</dbReference>
<dbReference type="Gene3D" id="3.10.10.10">
    <property type="entry name" value="HIV Type 1 Reverse Transcriptase, subunit A, domain 1"/>
    <property type="match status" value="1"/>
</dbReference>
<dbReference type="GeneID" id="113859366"/>
<dbReference type="CDD" id="cd09279">
    <property type="entry name" value="RNase_HI_like"/>
    <property type="match status" value="1"/>
</dbReference>
<dbReference type="InterPro" id="IPR036397">
    <property type="entry name" value="RNaseH_sf"/>
</dbReference>
<protein>
    <submittedName>
        <fullName evidence="4">Uncharacterized protein LOC113859366</fullName>
    </submittedName>
</protein>
<accession>A0A8B8KX90</accession>
<evidence type="ECO:0000259" key="1">
    <source>
        <dbReference type="PROSITE" id="PS50879"/>
    </source>
</evidence>
<dbReference type="Gene3D" id="3.30.420.10">
    <property type="entry name" value="Ribonuclease H-like superfamily/Ribonuclease H"/>
    <property type="match status" value="3"/>
</dbReference>
<dbReference type="InterPro" id="IPR001584">
    <property type="entry name" value="Integrase_cat-core"/>
</dbReference>
<reference evidence="3" key="1">
    <citation type="journal article" date="2019" name="Toxins">
        <title>Detection of Abrin-Like and Prepropulchellin-Like Toxin Genes and Transcripts Using Whole Genome Sequencing and Full-Length Transcript Sequencing of Abrus precatorius.</title>
        <authorList>
            <person name="Hovde B.T."/>
            <person name="Daligault H.E."/>
            <person name="Hanschen E.R."/>
            <person name="Kunde Y.A."/>
            <person name="Johnson M.B."/>
            <person name="Starkenburg S.R."/>
            <person name="Johnson S.L."/>
        </authorList>
    </citation>
    <scope>NUCLEOTIDE SEQUENCE [LARGE SCALE GENOMIC DNA]</scope>
</reference>
<feature type="domain" description="Integrase catalytic" evidence="2">
    <location>
        <begin position="674"/>
        <end position="777"/>
    </location>
</feature>
<dbReference type="Proteomes" id="UP000694853">
    <property type="component" value="Unplaced"/>
</dbReference>
<dbReference type="InterPro" id="IPR041588">
    <property type="entry name" value="Integrase_H2C2"/>
</dbReference>
<dbReference type="Pfam" id="PF13456">
    <property type="entry name" value="RVT_3"/>
    <property type="match status" value="1"/>
</dbReference>
<proteinExistence type="predicted"/>
<organism evidence="3 4">
    <name type="scientific">Abrus precatorius</name>
    <name type="common">Indian licorice</name>
    <name type="synonym">Glycine abrus</name>
    <dbReference type="NCBI Taxonomy" id="3816"/>
    <lineage>
        <taxon>Eukaryota</taxon>
        <taxon>Viridiplantae</taxon>
        <taxon>Streptophyta</taxon>
        <taxon>Embryophyta</taxon>
        <taxon>Tracheophyta</taxon>
        <taxon>Spermatophyta</taxon>
        <taxon>Magnoliopsida</taxon>
        <taxon>eudicotyledons</taxon>
        <taxon>Gunneridae</taxon>
        <taxon>Pentapetalae</taxon>
        <taxon>rosids</taxon>
        <taxon>fabids</taxon>
        <taxon>Fabales</taxon>
        <taxon>Fabaceae</taxon>
        <taxon>Papilionoideae</taxon>
        <taxon>50 kb inversion clade</taxon>
        <taxon>NPAAA clade</taxon>
        <taxon>indigoferoid/millettioid clade</taxon>
        <taxon>Abreae</taxon>
        <taxon>Abrus</taxon>
    </lineage>
</organism>
<name>A0A8B8KX90_ABRPR</name>
<dbReference type="OrthoDB" id="1728326at2759"/>
<dbReference type="InterPro" id="IPR002156">
    <property type="entry name" value="RNaseH_domain"/>
</dbReference>
<keyword evidence="3" id="KW-1185">Reference proteome</keyword>
<dbReference type="Pfam" id="PF17919">
    <property type="entry name" value="RT_RNaseH_2"/>
    <property type="match status" value="1"/>
</dbReference>
<dbReference type="PANTHER" id="PTHR48475">
    <property type="entry name" value="RIBONUCLEASE H"/>
    <property type="match status" value="1"/>
</dbReference>
<dbReference type="GO" id="GO:0003676">
    <property type="term" value="F:nucleic acid binding"/>
    <property type="evidence" value="ECO:0007669"/>
    <property type="project" value="InterPro"/>
</dbReference>
<evidence type="ECO:0000259" key="2">
    <source>
        <dbReference type="PROSITE" id="PS50994"/>
    </source>
</evidence>
<dbReference type="GO" id="GO:0015074">
    <property type="term" value="P:DNA integration"/>
    <property type="evidence" value="ECO:0007669"/>
    <property type="project" value="InterPro"/>
</dbReference>
<dbReference type="AlphaFoldDB" id="A0A8B8KX90"/>
<gene>
    <name evidence="4" type="primary">LOC113859366</name>
</gene>
<dbReference type="GO" id="GO:0004523">
    <property type="term" value="F:RNA-DNA hybrid ribonuclease activity"/>
    <property type="evidence" value="ECO:0007669"/>
    <property type="project" value="InterPro"/>
</dbReference>
<dbReference type="SUPFAM" id="SSF56672">
    <property type="entry name" value="DNA/RNA polymerases"/>
    <property type="match status" value="1"/>
</dbReference>
<dbReference type="PROSITE" id="PS50879">
    <property type="entry name" value="RNASE_H_1"/>
    <property type="match status" value="1"/>
</dbReference>
<dbReference type="RefSeq" id="XP_027347963.1">
    <property type="nucleotide sequence ID" value="XM_027492162.1"/>
</dbReference>